<feature type="transmembrane region" description="Helical" evidence="1">
    <location>
        <begin position="145"/>
        <end position="167"/>
    </location>
</feature>
<organism evidence="3 4">
    <name type="scientific">Pontibacillus chungwhensis BH030062</name>
    <dbReference type="NCBI Taxonomy" id="1385513"/>
    <lineage>
        <taxon>Bacteria</taxon>
        <taxon>Bacillati</taxon>
        <taxon>Bacillota</taxon>
        <taxon>Bacilli</taxon>
        <taxon>Bacillales</taxon>
        <taxon>Bacillaceae</taxon>
        <taxon>Pontibacillus</taxon>
    </lineage>
</organism>
<dbReference type="GO" id="GO:0016301">
    <property type="term" value="F:kinase activity"/>
    <property type="evidence" value="ECO:0007669"/>
    <property type="project" value="UniProtKB-KW"/>
</dbReference>
<dbReference type="Proteomes" id="UP000030153">
    <property type="component" value="Unassembled WGS sequence"/>
</dbReference>
<keyword evidence="4" id="KW-1185">Reference proteome</keyword>
<evidence type="ECO:0000313" key="3">
    <source>
        <dbReference type="EMBL" id="KGP90919.1"/>
    </source>
</evidence>
<dbReference type="Pfam" id="PF13185">
    <property type="entry name" value="GAF_2"/>
    <property type="match status" value="1"/>
</dbReference>
<evidence type="ECO:0000259" key="2">
    <source>
        <dbReference type="PROSITE" id="PS50887"/>
    </source>
</evidence>
<accession>A0A0A2USN3</accession>
<dbReference type="CDD" id="cd01949">
    <property type="entry name" value="GGDEF"/>
    <property type="match status" value="1"/>
</dbReference>
<comment type="caution">
    <text evidence="3">The sequence shown here is derived from an EMBL/GenBank/DDBJ whole genome shotgun (WGS) entry which is preliminary data.</text>
</comment>
<dbReference type="GO" id="GO:0052621">
    <property type="term" value="F:diguanylate cyclase activity"/>
    <property type="evidence" value="ECO:0007669"/>
    <property type="project" value="TreeGrafter"/>
</dbReference>
<sequence>MISKQKTVALWSIWAILWPGVITTVFVVTNPQLQGREFDLLSFAFMMVIVALFPVVIHNSPIIFIHGISLAVFLYFGLFFEMIMTQIAYIVSISKVKLSRPYWYKLPLNLTMFLFVSLGSALFYYALGGSHGPSAFATPSDAIPIIGYVLSQFILNHAFIYIVRNYFLGNKGTIFDKEFFWDLGNTSIVMPIGFVLYVLYMEIGEAAIYYVGLPFVGLSLILTLYYASQNVNEYLQKANEIGQELTGRLKVGEVLDRFVESLTVLFHVDYVYIFDRKNKDDLELIRYFDGDKNIGFQNPQFSSFEGVSQSVCASGQPILYQSRKKWRHIRSDLIPKKVESIMSVPIERNNKIEGIITIASHKKRSYEKFQLMLVGILANYMAVAIQNARHYEETKRRSELCPLTKLYNYRYFENLVSDYADTYEQVGEKIDASVILLDLDHFKRVNDQYGHESGNEALCELAVRLSNIVGDNGTVARYGGEEFVVFLPGVGREKSLAIAEELRHRISSVPFRLKEHITDHQGAIDAWLTASIGVATFPEDCESPIELVRHADRAMYVGAKQQGRNKVASYERILEAAE</sequence>
<keyword evidence="1" id="KW-0812">Transmembrane</keyword>
<feature type="transmembrane region" description="Helical" evidence="1">
    <location>
        <begin position="63"/>
        <end position="91"/>
    </location>
</feature>
<keyword evidence="1" id="KW-1133">Transmembrane helix</keyword>
<dbReference type="Pfam" id="PF00990">
    <property type="entry name" value="GGDEF"/>
    <property type="match status" value="1"/>
</dbReference>
<dbReference type="GO" id="GO:0043709">
    <property type="term" value="P:cell adhesion involved in single-species biofilm formation"/>
    <property type="evidence" value="ECO:0007669"/>
    <property type="project" value="TreeGrafter"/>
</dbReference>
<name>A0A0A2USN3_9BACI</name>
<reference evidence="3 4" key="1">
    <citation type="submission" date="2013-08" db="EMBL/GenBank/DDBJ databases">
        <title>Genome of Pontibacillus chungwhensis.</title>
        <authorList>
            <person name="Wang Q."/>
            <person name="Wang G."/>
        </authorList>
    </citation>
    <scope>NUCLEOTIDE SEQUENCE [LARGE SCALE GENOMIC DNA]</scope>
    <source>
        <strain evidence="3 4">BH030062</strain>
    </source>
</reference>
<dbReference type="STRING" id="1385513.N780_02780"/>
<gene>
    <name evidence="3" type="ORF">N780_02780</name>
</gene>
<feature type="domain" description="GGDEF" evidence="2">
    <location>
        <begin position="430"/>
        <end position="572"/>
    </location>
</feature>
<dbReference type="eggNOG" id="COG2203">
    <property type="taxonomic scope" value="Bacteria"/>
</dbReference>
<evidence type="ECO:0000256" key="1">
    <source>
        <dbReference type="SAM" id="Phobius"/>
    </source>
</evidence>
<dbReference type="AlphaFoldDB" id="A0A0A2USN3"/>
<dbReference type="InterPro" id="IPR029787">
    <property type="entry name" value="Nucleotide_cyclase"/>
</dbReference>
<keyword evidence="1" id="KW-0472">Membrane</keyword>
<dbReference type="Gene3D" id="3.30.70.270">
    <property type="match status" value="1"/>
</dbReference>
<dbReference type="GO" id="GO:1902201">
    <property type="term" value="P:negative regulation of bacterial-type flagellum-dependent cell motility"/>
    <property type="evidence" value="ECO:0007669"/>
    <property type="project" value="TreeGrafter"/>
</dbReference>
<dbReference type="InterPro" id="IPR003018">
    <property type="entry name" value="GAF"/>
</dbReference>
<protein>
    <submittedName>
        <fullName evidence="3">Histidine kinase</fullName>
    </submittedName>
</protein>
<dbReference type="RefSeq" id="WP_052115055.1">
    <property type="nucleotide sequence ID" value="NZ_AVBG01000009.1"/>
</dbReference>
<dbReference type="InterPro" id="IPR000160">
    <property type="entry name" value="GGDEF_dom"/>
</dbReference>
<dbReference type="GO" id="GO:0005886">
    <property type="term" value="C:plasma membrane"/>
    <property type="evidence" value="ECO:0007669"/>
    <property type="project" value="TreeGrafter"/>
</dbReference>
<dbReference type="PROSITE" id="PS50887">
    <property type="entry name" value="GGDEF"/>
    <property type="match status" value="1"/>
</dbReference>
<dbReference type="NCBIfam" id="TIGR00254">
    <property type="entry name" value="GGDEF"/>
    <property type="match status" value="1"/>
</dbReference>
<dbReference type="eggNOG" id="COG2199">
    <property type="taxonomic scope" value="Bacteria"/>
</dbReference>
<dbReference type="InterPro" id="IPR029016">
    <property type="entry name" value="GAF-like_dom_sf"/>
</dbReference>
<proteinExistence type="predicted"/>
<feature type="transmembrane region" description="Helical" evidence="1">
    <location>
        <begin position="40"/>
        <end position="57"/>
    </location>
</feature>
<dbReference type="PANTHER" id="PTHR45138:SF9">
    <property type="entry name" value="DIGUANYLATE CYCLASE DGCM-RELATED"/>
    <property type="match status" value="1"/>
</dbReference>
<dbReference type="SMART" id="SM00065">
    <property type="entry name" value="GAF"/>
    <property type="match status" value="1"/>
</dbReference>
<dbReference type="PANTHER" id="PTHR45138">
    <property type="entry name" value="REGULATORY COMPONENTS OF SENSORY TRANSDUCTION SYSTEM"/>
    <property type="match status" value="1"/>
</dbReference>
<keyword evidence="3" id="KW-0418">Kinase</keyword>
<feature type="transmembrane region" description="Helical" evidence="1">
    <location>
        <begin position="6"/>
        <end position="28"/>
    </location>
</feature>
<feature type="transmembrane region" description="Helical" evidence="1">
    <location>
        <begin position="179"/>
        <end position="200"/>
    </location>
</feature>
<dbReference type="Gene3D" id="3.30.450.40">
    <property type="match status" value="1"/>
</dbReference>
<dbReference type="InterPro" id="IPR050469">
    <property type="entry name" value="Diguanylate_Cyclase"/>
</dbReference>
<dbReference type="EMBL" id="AVBG01000009">
    <property type="protein sequence ID" value="KGP90919.1"/>
    <property type="molecule type" value="Genomic_DNA"/>
</dbReference>
<dbReference type="SUPFAM" id="SSF55781">
    <property type="entry name" value="GAF domain-like"/>
    <property type="match status" value="1"/>
</dbReference>
<dbReference type="SUPFAM" id="SSF55073">
    <property type="entry name" value="Nucleotide cyclase"/>
    <property type="match status" value="1"/>
</dbReference>
<dbReference type="SMART" id="SM00267">
    <property type="entry name" value="GGDEF"/>
    <property type="match status" value="1"/>
</dbReference>
<keyword evidence="3" id="KW-0808">Transferase</keyword>
<feature type="transmembrane region" description="Helical" evidence="1">
    <location>
        <begin position="103"/>
        <end position="125"/>
    </location>
</feature>
<dbReference type="InterPro" id="IPR043128">
    <property type="entry name" value="Rev_trsase/Diguanyl_cyclase"/>
</dbReference>
<evidence type="ECO:0000313" key="4">
    <source>
        <dbReference type="Proteomes" id="UP000030153"/>
    </source>
</evidence>
<feature type="transmembrane region" description="Helical" evidence="1">
    <location>
        <begin position="206"/>
        <end position="227"/>
    </location>
</feature>